<keyword evidence="2" id="KW-1185">Reference proteome</keyword>
<proteinExistence type="predicted"/>
<evidence type="ECO:0000313" key="2">
    <source>
        <dbReference type="Proteomes" id="UP001638806"/>
    </source>
</evidence>
<dbReference type="Proteomes" id="UP001638806">
    <property type="component" value="Unassembled WGS sequence"/>
</dbReference>
<comment type="caution">
    <text evidence="1">The sequence shown here is derived from an EMBL/GenBank/DDBJ whole genome shotgun (WGS) entry which is preliminary data.</text>
</comment>
<sequence>MGLPLGKGEGGARLDWKPSCPASNLYGNDEPLDVVCGRGTLDLRRIISVACASSDIRSRRKAMGSKVQATAAVSIDYGTDSCSCLLEEAQSWRGNGPCGHGKPSIGPRMAGRHAYRDPSESRSRSNADRLS</sequence>
<protein>
    <submittedName>
        <fullName evidence="1">Uncharacterized protein</fullName>
    </submittedName>
</protein>
<evidence type="ECO:0000313" key="1">
    <source>
        <dbReference type="EMBL" id="KAL3952033.1"/>
    </source>
</evidence>
<reference evidence="1" key="1">
    <citation type="submission" date="2024-12" db="EMBL/GenBank/DDBJ databases">
        <title>Comparative genomics and development of molecular markers within Purpureocillium lilacinum and among Purpureocillium species.</title>
        <authorList>
            <person name="Yeh Z.-Y."/>
            <person name="Ni N.-T."/>
            <person name="Lo P.-H."/>
            <person name="Mushyakhwo K."/>
            <person name="Lin C.-F."/>
            <person name="Nai Y.-S."/>
        </authorList>
    </citation>
    <scope>NUCLEOTIDE SEQUENCE</scope>
    <source>
        <strain evidence="1">NCHU-NPUST-175</strain>
    </source>
</reference>
<organism evidence="1 2">
    <name type="scientific">Purpureocillium lilacinum</name>
    <name type="common">Paecilomyces lilacinus</name>
    <dbReference type="NCBI Taxonomy" id="33203"/>
    <lineage>
        <taxon>Eukaryota</taxon>
        <taxon>Fungi</taxon>
        <taxon>Dikarya</taxon>
        <taxon>Ascomycota</taxon>
        <taxon>Pezizomycotina</taxon>
        <taxon>Sordariomycetes</taxon>
        <taxon>Hypocreomycetidae</taxon>
        <taxon>Hypocreales</taxon>
        <taxon>Ophiocordycipitaceae</taxon>
        <taxon>Purpureocillium</taxon>
    </lineage>
</organism>
<name>A0ACC4D7H4_PURLI</name>
<accession>A0ACC4D7H4</accession>
<dbReference type="EMBL" id="JBGNUJ010000013">
    <property type="protein sequence ID" value="KAL3952033.1"/>
    <property type="molecule type" value="Genomic_DNA"/>
</dbReference>
<gene>
    <name evidence="1" type="ORF">ACCO45_013750</name>
</gene>